<organism evidence="2 3">
    <name type="scientific">Pelagomonas calceolata</name>
    <dbReference type="NCBI Taxonomy" id="35677"/>
    <lineage>
        <taxon>Eukaryota</taxon>
        <taxon>Sar</taxon>
        <taxon>Stramenopiles</taxon>
        <taxon>Ochrophyta</taxon>
        <taxon>Pelagophyceae</taxon>
        <taxon>Pelagomonadales</taxon>
        <taxon>Pelagomonadaceae</taxon>
        <taxon>Pelagomonas</taxon>
    </lineage>
</organism>
<name>A0A8J2X3A8_9STRA</name>
<gene>
    <name evidence="2" type="ORF">PECAL_3P27150</name>
</gene>
<dbReference type="EMBL" id="CAKKNE010000003">
    <property type="protein sequence ID" value="CAH0372701.1"/>
    <property type="molecule type" value="Genomic_DNA"/>
</dbReference>
<feature type="domain" description="NADH-ubiquinone oxidoreductase 21kDa subunit N-terminal" evidence="1">
    <location>
        <begin position="37"/>
        <end position="108"/>
    </location>
</feature>
<accession>A0A8J2X3A8</accession>
<reference evidence="2" key="1">
    <citation type="submission" date="2021-11" db="EMBL/GenBank/DDBJ databases">
        <authorList>
            <consortium name="Genoscope - CEA"/>
            <person name="William W."/>
        </authorList>
    </citation>
    <scope>NUCLEOTIDE SEQUENCE</scope>
</reference>
<evidence type="ECO:0000259" key="1">
    <source>
        <dbReference type="Pfam" id="PF10785"/>
    </source>
</evidence>
<dbReference type="Proteomes" id="UP000789595">
    <property type="component" value="Unassembled WGS sequence"/>
</dbReference>
<evidence type="ECO:0000313" key="2">
    <source>
        <dbReference type="EMBL" id="CAH0372701.1"/>
    </source>
</evidence>
<protein>
    <recommendedName>
        <fullName evidence="1">NADH-ubiquinone oxidoreductase 21kDa subunit N-terminal domain-containing protein</fullName>
    </recommendedName>
</protein>
<proteinExistence type="predicted"/>
<evidence type="ECO:0000313" key="3">
    <source>
        <dbReference type="Proteomes" id="UP000789595"/>
    </source>
</evidence>
<keyword evidence="3" id="KW-1185">Reference proteome</keyword>
<sequence>MGDHAFEKGTVGAAPALVDGGAVRASAPGPVEFKTHVDPSPELETVVLNFGPSDYATIGTFFVVNALGGWRFGGAIRGPTAGTTGMLGALAGFLYCYGQTSYKLMGIKPW</sequence>
<comment type="caution">
    <text evidence="2">The sequence shown here is derived from an EMBL/GenBank/DDBJ whole genome shotgun (WGS) entry which is preliminary data.</text>
</comment>
<dbReference type="InterPro" id="IPR019721">
    <property type="entry name" value="NADH-UbQ_OxRdtase_su21_N"/>
</dbReference>
<dbReference type="Pfam" id="PF10785">
    <property type="entry name" value="NADH-u_ox-rdase"/>
    <property type="match status" value="1"/>
</dbReference>
<dbReference type="AlphaFoldDB" id="A0A8J2X3A8"/>